<dbReference type="Proteomes" id="UP001597169">
    <property type="component" value="Unassembled WGS sequence"/>
</dbReference>
<evidence type="ECO:0008006" key="3">
    <source>
        <dbReference type="Google" id="ProtNLM"/>
    </source>
</evidence>
<name>A0ABW3PMQ8_9BACL</name>
<reference evidence="2" key="1">
    <citation type="journal article" date="2019" name="Int. J. Syst. Evol. Microbiol.">
        <title>The Global Catalogue of Microorganisms (GCM) 10K type strain sequencing project: providing services to taxonomists for standard genome sequencing and annotation.</title>
        <authorList>
            <consortium name="The Broad Institute Genomics Platform"/>
            <consortium name="The Broad Institute Genome Sequencing Center for Infectious Disease"/>
            <person name="Wu L."/>
            <person name="Ma J."/>
        </authorList>
    </citation>
    <scope>NUCLEOTIDE SEQUENCE [LARGE SCALE GENOMIC DNA]</scope>
    <source>
        <strain evidence="2">CCUG 53519</strain>
    </source>
</reference>
<proteinExistence type="predicted"/>
<organism evidence="1 2">
    <name type="scientific">Paenibacillus provencensis</name>
    <dbReference type="NCBI Taxonomy" id="441151"/>
    <lineage>
        <taxon>Bacteria</taxon>
        <taxon>Bacillati</taxon>
        <taxon>Bacillota</taxon>
        <taxon>Bacilli</taxon>
        <taxon>Bacillales</taxon>
        <taxon>Paenibacillaceae</taxon>
        <taxon>Paenibacillus</taxon>
    </lineage>
</organism>
<gene>
    <name evidence="1" type="ORF">ACFQ3J_08595</name>
</gene>
<evidence type="ECO:0000313" key="2">
    <source>
        <dbReference type="Proteomes" id="UP001597169"/>
    </source>
</evidence>
<comment type="caution">
    <text evidence="1">The sequence shown here is derived from an EMBL/GenBank/DDBJ whole genome shotgun (WGS) entry which is preliminary data.</text>
</comment>
<evidence type="ECO:0000313" key="1">
    <source>
        <dbReference type="EMBL" id="MFD1128229.1"/>
    </source>
</evidence>
<dbReference type="RefSeq" id="WP_091155742.1">
    <property type="nucleotide sequence ID" value="NZ_JBHTKX010000001.1"/>
</dbReference>
<keyword evidence="2" id="KW-1185">Reference proteome</keyword>
<accession>A0ABW3PMQ8</accession>
<dbReference type="EMBL" id="JBHTKX010000001">
    <property type="protein sequence ID" value="MFD1128229.1"/>
    <property type="molecule type" value="Genomic_DNA"/>
</dbReference>
<protein>
    <recommendedName>
        <fullName evidence="3">YqzE-like protein</fullName>
    </recommendedName>
</protein>
<sequence>MDDYTQHKLYEYQQQIWEHQDRRGILRAYSSSSAKKRMKLRSHVGFINLSLLYGFFRKRRSRKAKSS</sequence>